<gene>
    <name evidence="7" type="ORF">M569_02210</name>
</gene>
<dbReference type="PANTHER" id="PTHR46443">
    <property type="entry name" value="FCS-LIKE ZINC FINGER 8"/>
    <property type="match status" value="1"/>
</dbReference>
<feature type="non-terminal residue" evidence="7">
    <location>
        <position position="252"/>
    </location>
</feature>
<dbReference type="AlphaFoldDB" id="S8CZP6"/>
<comment type="similarity">
    <text evidence="1">Belongs to the FLZ family.</text>
</comment>
<name>S8CZP6_9LAMI</name>
<dbReference type="InterPro" id="IPR007650">
    <property type="entry name" value="Zf-FLZ_dom"/>
</dbReference>
<feature type="compositionally biased region" description="Low complexity" evidence="5">
    <location>
        <begin position="133"/>
        <end position="146"/>
    </location>
</feature>
<feature type="region of interest" description="Disordered" evidence="5">
    <location>
        <begin position="40"/>
        <end position="66"/>
    </location>
</feature>
<dbReference type="EMBL" id="AUSU01000791">
    <property type="protein sequence ID" value="EPS72550.1"/>
    <property type="molecule type" value="Genomic_DNA"/>
</dbReference>
<evidence type="ECO:0000256" key="2">
    <source>
        <dbReference type="ARBA" id="ARBA00022723"/>
    </source>
</evidence>
<keyword evidence="2" id="KW-0479">Metal-binding</keyword>
<keyword evidence="3" id="KW-0863">Zinc-finger</keyword>
<dbReference type="Pfam" id="PF04570">
    <property type="entry name" value="zf-FLZ"/>
    <property type="match status" value="1"/>
</dbReference>
<dbReference type="PANTHER" id="PTHR46443:SF3">
    <property type="entry name" value="PROTEIN MARD1"/>
    <property type="match status" value="1"/>
</dbReference>
<evidence type="ECO:0000256" key="3">
    <source>
        <dbReference type="ARBA" id="ARBA00022771"/>
    </source>
</evidence>
<feature type="zinc finger region" description="FLZ-type" evidence="4">
    <location>
        <begin position="211"/>
        <end position="252"/>
    </location>
</feature>
<reference evidence="7 8" key="1">
    <citation type="journal article" date="2013" name="BMC Genomics">
        <title>The miniature genome of a carnivorous plant Genlisea aurea contains a low number of genes and short non-coding sequences.</title>
        <authorList>
            <person name="Leushkin E.V."/>
            <person name="Sutormin R.A."/>
            <person name="Nabieva E.R."/>
            <person name="Penin A.A."/>
            <person name="Kondrashov A.S."/>
            <person name="Logacheva M.D."/>
        </authorList>
    </citation>
    <scope>NUCLEOTIDE SEQUENCE [LARGE SCALE GENOMIC DNA]</scope>
</reference>
<feature type="region of interest" description="Disordered" evidence="5">
    <location>
        <begin position="115"/>
        <end position="146"/>
    </location>
</feature>
<dbReference type="PROSITE" id="PS51795">
    <property type="entry name" value="ZF_FLZ"/>
    <property type="match status" value="1"/>
</dbReference>
<protein>
    <recommendedName>
        <fullName evidence="6">FLZ-type domain-containing protein</fullName>
    </recommendedName>
</protein>
<dbReference type="OrthoDB" id="1902692at2759"/>
<evidence type="ECO:0000256" key="5">
    <source>
        <dbReference type="SAM" id="MobiDB-lite"/>
    </source>
</evidence>
<evidence type="ECO:0000313" key="7">
    <source>
        <dbReference type="EMBL" id="EPS72550.1"/>
    </source>
</evidence>
<dbReference type="GO" id="GO:0008270">
    <property type="term" value="F:zinc ion binding"/>
    <property type="evidence" value="ECO:0007669"/>
    <property type="project" value="UniProtKB-KW"/>
</dbReference>
<evidence type="ECO:0000313" key="8">
    <source>
        <dbReference type="Proteomes" id="UP000015453"/>
    </source>
</evidence>
<evidence type="ECO:0000259" key="6">
    <source>
        <dbReference type="PROSITE" id="PS51795"/>
    </source>
</evidence>
<dbReference type="Proteomes" id="UP000015453">
    <property type="component" value="Unassembled WGS sequence"/>
</dbReference>
<accession>S8CZP6</accession>
<dbReference type="InterPro" id="IPR044593">
    <property type="entry name" value="FLZ8/MARD1"/>
</dbReference>
<organism evidence="7 8">
    <name type="scientific">Genlisea aurea</name>
    <dbReference type="NCBI Taxonomy" id="192259"/>
    <lineage>
        <taxon>Eukaryota</taxon>
        <taxon>Viridiplantae</taxon>
        <taxon>Streptophyta</taxon>
        <taxon>Embryophyta</taxon>
        <taxon>Tracheophyta</taxon>
        <taxon>Spermatophyta</taxon>
        <taxon>Magnoliopsida</taxon>
        <taxon>eudicotyledons</taxon>
        <taxon>Gunneridae</taxon>
        <taxon>Pentapetalae</taxon>
        <taxon>asterids</taxon>
        <taxon>lamiids</taxon>
        <taxon>Lamiales</taxon>
        <taxon>Lentibulariaceae</taxon>
        <taxon>Genlisea</taxon>
    </lineage>
</organism>
<evidence type="ECO:0000256" key="1">
    <source>
        <dbReference type="ARBA" id="ARBA00009374"/>
    </source>
</evidence>
<comment type="caution">
    <text evidence="7">The sequence shown here is derived from an EMBL/GenBank/DDBJ whole genome shotgun (WGS) entry which is preliminary data.</text>
</comment>
<keyword evidence="8" id="KW-1185">Reference proteome</keyword>
<feature type="non-terminal residue" evidence="7">
    <location>
        <position position="1"/>
    </location>
</feature>
<feature type="region of interest" description="Disordered" evidence="5">
    <location>
        <begin position="1"/>
        <end position="25"/>
    </location>
</feature>
<sequence>SPGFLTGFLPKKVSDPEGSAAVSSPTSILDAKNFVNLSNPFGYASKSPSNNKHEPPPPQPQQQQQEAIGLAIIDSIIDDESSSDGIHLAVSKPVTRMVLFGSKLKLHIPEAAAAAPGVDSPKSPAEFGTKTRSSCSSSLQSSQFMSPLSNTRNLMRQLSLKEMELSEDYTCVITHGPNPRTTHIFDECIVESSNAPSQSSDETKMMESSSSFLSFCHHCKDILRQDKDIYMYRGEKAFCSHECRSQEMMVLE</sequence>
<feature type="domain" description="FLZ-type" evidence="6">
    <location>
        <begin position="211"/>
        <end position="252"/>
    </location>
</feature>
<keyword evidence="3" id="KW-0862">Zinc</keyword>
<proteinExistence type="inferred from homology"/>
<evidence type="ECO:0000256" key="4">
    <source>
        <dbReference type="PROSITE-ProRule" id="PRU01131"/>
    </source>
</evidence>